<evidence type="ECO:0008006" key="3">
    <source>
        <dbReference type="Google" id="ProtNLM"/>
    </source>
</evidence>
<name>A0ABX7NJ67_9BACT</name>
<evidence type="ECO:0000313" key="1">
    <source>
        <dbReference type="EMBL" id="QSQ17620.1"/>
    </source>
</evidence>
<organism evidence="1 2">
    <name type="scientific">Myxococcus landrumensis</name>
    <dbReference type="NCBI Taxonomy" id="2813577"/>
    <lineage>
        <taxon>Bacteria</taxon>
        <taxon>Pseudomonadati</taxon>
        <taxon>Myxococcota</taxon>
        <taxon>Myxococcia</taxon>
        <taxon>Myxococcales</taxon>
        <taxon>Cystobacterineae</taxon>
        <taxon>Myxococcaceae</taxon>
        <taxon>Myxococcus</taxon>
    </lineage>
</organism>
<sequence>MTPSSRHPSFLALDRAALGVRDALLDAHLEACAECRAYVLRPRDAEPIPAWVREAPPARVESFGREGPWGRFLAATATAALVAGAVVLSMKPDALPPPAVAAKGTPVVAVHLKRGDQVFLWDGQSLLQPGDRIRLSVVSEPHRYVYVGAWDSGGLSGWSLLFAGPLTPGAPLVLPASWRVDAAEGDEHLRVLFSEEPLTEPEALQLFPLAPQGMKLWTVELRLPKSHAP</sequence>
<dbReference type="EMBL" id="CP071091">
    <property type="protein sequence ID" value="QSQ17620.1"/>
    <property type="molecule type" value="Genomic_DNA"/>
</dbReference>
<evidence type="ECO:0000313" key="2">
    <source>
        <dbReference type="Proteomes" id="UP000663090"/>
    </source>
</evidence>
<gene>
    <name evidence="1" type="ORF">JY572_16935</name>
</gene>
<accession>A0ABX7NJ67</accession>
<protein>
    <recommendedName>
        <fullName evidence="3">Zinc-finger domain-containing protein</fullName>
    </recommendedName>
</protein>
<keyword evidence="2" id="KW-1185">Reference proteome</keyword>
<reference evidence="1 2" key="1">
    <citation type="submission" date="2021-02" db="EMBL/GenBank/DDBJ databases">
        <title>De Novo genome assembly of isolated myxobacteria.</title>
        <authorList>
            <person name="Stevens D.C."/>
        </authorList>
    </citation>
    <scope>NUCLEOTIDE SEQUENCE [LARGE SCALE GENOMIC DNA]</scope>
    <source>
        <strain evidence="1 2">SCHIC003</strain>
    </source>
</reference>
<dbReference type="RefSeq" id="WP_206719239.1">
    <property type="nucleotide sequence ID" value="NZ_CP071091.1"/>
</dbReference>
<dbReference type="Proteomes" id="UP000663090">
    <property type="component" value="Chromosome"/>
</dbReference>
<proteinExistence type="predicted"/>